<dbReference type="GO" id="GO:0004325">
    <property type="term" value="F:ferrochelatase activity"/>
    <property type="evidence" value="ECO:0007669"/>
    <property type="project" value="UniProtKB-UniRule"/>
</dbReference>
<sequence>MRAVSVSALQHVDCPPSTSYRPLARPSLVHRYNVHRPCAAQSWQRTSTSRAVATPDRATEVPPPTLRSPGPARPIPGYDPDTDRVGVLLLNLGGPETLEDVRPFLYNLFADPDIIRLPPAARWLQPAVAWLISTLRAPKSRRGYAAIGGGSPLRAITQEQADALAGALADRAVPARAYVAMRYWAPTTEQAVAALKADRINKLVVLPLYPQFSVSTSGSSLRLLERLLREDAQLAAARHVVIPSWYARPGYVAASCDLIQAELARFPAEADGVEIFFSAHGVPQSYVDEGDPYKEEMEQCVALIMTELAARGWLRPYTDDAIRYLGERRVRGLLAVPISFVSEHIETLEEIDMEYRELAEEVGIKSWGRVPALNTNPVFIADLADAVLEALPYAGSVAGSAVGELDALLETYDRDRRQLPAPIGGWVWGWTRSAETWNGRLAMLALLSVLLLELVTGRGAIGTLLALMPR</sequence>
<keyword evidence="7 9" id="KW-0627">Porphyrin biosynthesis</keyword>
<evidence type="ECO:0000313" key="11">
    <source>
        <dbReference type="EMBL" id="KFM27851.1"/>
    </source>
</evidence>
<organism evidence="11 12">
    <name type="scientific">Auxenochlorella protothecoides</name>
    <name type="common">Green microalga</name>
    <name type="synonym">Chlorella protothecoides</name>
    <dbReference type="NCBI Taxonomy" id="3075"/>
    <lineage>
        <taxon>Eukaryota</taxon>
        <taxon>Viridiplantae</taxon>
        <taxon>Chlorophyta</taxon>
        <taxon>core chlorophytes</taxon>
        <taxon>Trebouxiophyceae</taxon>
        <taxon>Chlorellales</taxon>
        <taxon>Chlorellaceae</taxon>
        <taxon>Auxenochlorella</taxon>
    </lineage>
</organism>
<dbReference type="AlphaFoldDB" id="A0A087SQ47"/>
<evidence type="ECO:0000256" key="9">
    <source>
        <dbReference type="RuleBase" id="RU000607"/>
    </source>
</evidence>
<dbReference type="PROSITE" id="PS00534">
    <property type="entry name" value="FERROCHELATASE"/>
    <property type="match status" value="1"/>
</dbReference>
<dbReference type="SUPFAM" id="SSF53800">
    <property type="entry name" value="Chelatase"/>
    <property type="match status" value="1"/>
</dbReference>
<accession>A0A087SQ47</accession>
<dbReference type="EC" id="4.98.1.1" evidence="9"/>
<dbReference type="InterPro" id="IPR033644">
    <property type="entry name" value="Ferrochelatase_C"/>
</dbReference>
<keyword evidence="9" id="KW-0150">Chloroplast</keyword>
<evidence type="ECO:0000256" key="3">
    <source>
        <dbReference type="ARBA" id="ARBA00007718"/>
    </source>
</evidence>
<keyword evidence="9" id="KW-0934">Plastid</keyword>
<gene>
    <name evidence="11" type="ORF">F751_5416</name>
</gene>
<dbReference type="InterPro" id="IPR019772">
    <property type="entry name" value="Ferrochelatase_AS"/>
</dbReference>
<dbReference type="FunFam" id="3.40.50.1400:FF:000006">
    <property type="entry name" value="Ferrochelatase"/>
    <property type="match status" value="1"/>
</dbReference>
<dbReference type="Pfam" id="PF00762">
    <property type="entry name" value="Ferrochelatase"/>
    <property type="match status" value="1"/>
</dbReference>
<dbReference type="CDD" id="cd03411">
    <property type="entry name" value="Ferrochelatase_N"/>
    <property type="match status" value="1"/>
</dbReference>
<dbReference type="GO" id="GO:0006783">
    <property type="term" value="P:heme biosynthetic process"/>
    <property type="evidence" value="ECO:0007669"/>
    <property type="project" value="UniProtKB-UniRule"/>
</dbReference>
<evidence type="ECO:0000256" key="2">
    <source>
        <dbReference type="ARBA" id="ARBA00004943"/>
    </source>
</evidence>
<dbReference type="UniPathway" id="UPA00252">
    <property type="reaction ID" value="UER00325"/>
</dbReference>
<protein>
    <recommendedName>
        <fullName evidence="9">Ferrochelatase</fullName>
        <ecNumber evidence="9">4.98.1.1</ecNumber>
    </recommendedName>
</protein>
<keyword evidence="4 9" id="KW-0408">Iron</keyword>
<comment type="pathway">
    <text evidence="2 9">Porphyrin-containing compound metabolism; protoheme biosynthesis; protoheme from protoporphyrin-IX: step 1/1.</text>
</comment>
<dbReference type="SUPFAM" id="SSF103511">
    <property type="entry name" value="Chlorophyll a-b binding protein"/>
    <property type="match status" value="1"/>
</dbReference>
<comment type="function">
    <text evidence="9">Catalyzes the ferrous insertion into protoporphyrin IX.</text>
</comment>
<dbReference type="STRING" id="3075.A0A087SQ47"/>
<dbReference type="PANTHER" id="PTHR11108">
    <property type="entry name" value="FERROCHELATASE"/>
    <property type="match status" value="1"/>
</dbReference>
<evidence type="ECO:0000256" key="6">
    <source>
        <dbReference type="ARBA" id="ARBA00023239"/>
    </source>
</evidence>
<dbReference type="CDD" id="cd00419">
    <property type="entry name" value="Ferrochelatase_C"/>
    <property type="match status" value="1"/>
</dbReference>
<reference evidence="11 12" key="1">
    <citation type="journal article" date="2014" name="BMC Genomics">
        <title>Oil accumulation mechanisms of the oleaginous microalga Chlorella protothecoides revealed through its genome, transcriptomes, and proteomes.</title>
        <authorList>
            <person name="Gao C."/>
            <person name="Wang Y."/>
            <person name="Shen Y."/>
            <person name="Yan D."/>
            <person name="He X."/>
            <person name="Dai J."/>
            <person name="Wu Q."/>
        </authorList>
    </citation>
    <scope>NUCLEOTIDE SEQUENCE [LARGE SCALE GENOMIC DNA]</scope>
    <source>
        <strain evidence="11 12">0710</strain>
    </source>
</reference>
<proteinExistence type="inferred from homology"/>
<evidence type="ECO:0000256" key="10">
    <source>
        <dbReference type="SAM" id="MobiDB-lite"/>
    </source>
</evidence>
<evidence type="ECO:0000256" key="1">
    <source>
        <dbReference type="ARBA" id="ARBA00004229"/>
    </source>
</evidence>
<keyword evidence="5 9" id="KW-0350">Heme biosynthesis</keyword>
<dbReference type="NCBIfam" id="TIGR00109">
    <property type="entry name" value="hemH"/>
    <property type="match status" value="1"/>
</dbReference>
<dbReference type="EMBL" id="KL662157">
    <property type="protein sequence ID" value="KFM27851.1"/>
    <property type="molecule type" value="Genomic_DNA"/>
</dbReference>
<comment type="similarity">
    <text evidence="3 9">Belongs to the ferrochelatase family.</text>
</comment>
<evidence type="ECO:0000256" key="4">
    <source>
        <dbReference type="ARBA" id="ARBA00023004"/>
    </source>
</evidence>
<evidence type="ECO:0000313" key="12">
    <source>
        <dbReference type="Proteomes" id="UP000028924"/>
    </source>
</evidence>
<dbReference type="InterPro" id="IPR001015">
    <property type="entry name" value="Ferrochelatase"/>
</dbReference>
<dbReference type="GO" id="GO:0009507">
    <property type="term" value="C:chloroplast"/>
    <property type="evidence" value="ECO:0007669"/>
    <property type="project" value="UniProtKB-SubCell"/>
</dbReference>
<evidence type="ECO:0000256" key="8">
    <source>
        <dbReference type="ARBA" id="ARBA00049380"/>
    </source>
</evidence>
<feature type="region of interest" description="Disordered" evidence="10">
    <location>
        <begin position="45"/>
        <end position="78"/>
    </location>
</feature>
<dbReference type="RefSeq" id="XP_011400840.1">
    <property type="nucleotide sequence ID" value="XM_011402538.1"/>
</dbReference>
<keyword evidence="6 9" id="KW-0456">Lyase</keyword>
<dbReference type="GO" id="GO:0005739">
    <property type="term" value="C:mitochondrion"/>
    <property type="evidence" value="ECO:0007669"/>
    <property type="project" value="TreeGrafter"/>
</dbReference>
<comment type="catalytic activity">
    <reaction evidence="8 9">
        <text>heme b + 2 H(+) = protoporphyrin IX + Fe(2+)</text>
        <dbReference type="Rhea" id="RHEA:22584"/>
        <dbReference type="ChEBI" id="CHEBI:15378"/>
        <dbReference type="ChEBI" id="CHEBI:29033"/>
        <dbReference type="ChEBI" id="CHEBI:57306"/>
        <dbReference type="ChEBI" id="CHEBI:60344"/>
        <dbReference type="EC" id="4.98.1.1"/>
    </reaction>
</comment>
<evidence type="ECO:0000256" key="5">
    <source>
        <dbReference type="ARBA" id="ARBA00023133"/>
    </source>
</evidence>
<dbReference type="InterPro" id="IPR033659">
    <property type="entry name" value="Ferrochelatase_N"/>
</dbReference>
<dbReference type="KEGG" id="apro:F751_5416"/>
<dbReference type="GeneID" id="23616807"/>
<feature type="compositionally biased region" description="Pro residues" evidence="10">
    <location>
        <begin position="61"/>
        <end position="74"/>
    </location>
</feature>
<dbReference type="eggNOG" id="KOG1321">
    <property type="taxonomic scope" value="Eukaryota"/>
</dbReference>
<dbReference type="Gene3D" id="3.40.50.1400">
    <property type="match status" value="2"/>
</dbReference>
<evidence type="ECO:0000256" key="7">
    <source>
        <dbReference type="ARBA" id="ARBA00023244"/>
    </source>
</evidence>
<keyword evidence="12" id="KW-1185">Reference proteome</keyword>
<name>A0A087SQ47_AUXPR</name>
<dbReference type="OrthoDB" id="1323at2759"/>
<dbReference type="PANTHER" id="PTHR11108:SF1">
    <property type="entry name" value="FERROCHELATASE, MITOCHONDRIAL"/>
    <property type="match status" value="1"/>
</dbReference>
<dbReference type="Proteomes" id="UP000028924">
    <property type="component" value="Unassembled WGS sequence"/>
</dbReference>
<comment type="subcellular location">
    <subcellularLocation>
        <location evidence="1 9">Plastid</location>
        <location evidence="1 9">Chloroplast</location>
    </subcellularLocation>
</comment>
<dbReference type="HAMAP" id="MF_00323">
    <property type="entry name" value="Ferrochelatase"/>
    <property type="match status" value="1"/>
</dbReference>